<feature type="chain" id="PRO_5047329609" description="Secreted protein" evidence="1">
    <location>
        <begin position="32"/>
        <end position="238"/>
    </location>
</feature>
<proteinExistence type="predicted"/>
<comment type="caution">
    <text evidence="2">The sequence shown here is derived from an EMBL/GenBank/DDBJ whole genome shotgun (WGS) entry which is preliminary data.</text>
</comment>
<evidence type="ECO:0000256" key="1">
    <source>
        <dbReference type="SAM" id="SignalP"/>
    </source>
</evidence>
<protein>
    <recommendedName>
        <fullName evidence="4">Secreted protein</fullName>
    </recommendedName>
</protein>
<dbReference type="EMBL" id="JAGETV010000016">
    <property type="protein sequence ID" value="MBO1927708.1"/>
    <property type="molecule type" value="Genomic_DNA"/>
</dbReference>
<gene>
    <name evidence="2" type="ORF">J3998_08985</name>
</gene>
<evidence type="ECO:0000313" key="2">
    <source>
        <dbReference type="EMBL" id="MBO1927708.1"/>
    </source>
</evidence>
<evidence type="ECO:0008006" key="4">
    <source>
        <dbReference type="Google" id="ProtNLM"/>
    </source>
</evidence>
<keyword evidence="1" id="KW-0732">Signal</keyword>
<dbReference type="Proteomes" id="UP000664835">
    <property type="component" value="Unassembled WGS sequence"/>
</dbReference>
<evidence type="ECO:0000313" key="3">
    <source>
        <dbReference type="Proteomes" id="UP000664835"/>
    </source>
</evidence>
<accession>A0ABS3Q6E9</accession>
<sequence length="238" mass="26514">MKSLLAQPYNKTLLRIGCGIALSISSFSALAQPQLSDDDKNKLQQAQNLALCAALGNDVQQKEYAGKLLDFLEEGNQKDKKFSREQLIDMSTTKIEQLKRNFDTYSVTSRDKLFNKVCPTPAKMDDNFQGLGIAELPNELQQQITDIASCALLSESIKRHQQAQQLTAANTMIVAGAGVNGRNEAVRQLTGLHEKLITEFKTKKQDELKVLFENSCSAVQKLQQQRKNQQAAIQAQEK</sequence>
<reference evidence="2 3" key="1">
    <citation type="submission" date="2021-03" db="EMBL/GenBank/DDBJ databases">
        <title>Thiomicrorhabdus sp.nov.,novel sulfur-oxidizing bacteria isolated from coastal sediment.</title>
        <authorList>
            <person name="Liu X."/>
        </authorList>
    </citation>
    <scope>NUCLEOTIDE SEQUENCE [LARGE SCALE GENOMIC DNA]</scope>
    <source>
        <strain evidence="2 3">6S2-11</strain>
    </source>
</reference>
<name>A0ABS3Q6E9_9GAMM</name>
<dbReference type="RefSeq" id="WP_208150324.1">
    <property type="nucleotide sequence ID" value="NZ_JAGETV010000016.1"/>
</dbReference>
<feature type="signal peptide" evidence="1">
    <location>
        <begin position="1"/>
        <end position="31"/>
    </location>
</feature>
<organism evidence="2 3">
    <name type="scientific">Thiomicrorhabdus marina</name>
    <dbReference type="NCBI Taxonomy" id="2818442"/>
    <lineage>
        <taxon>Bacteria</taxon>
        <taxon>Pseudomonadati</taxon>
        <taxon>Pseudomonadota</taxon>
        <taxon>Gammaproteobacteria</taxon>
        <taxon>Thiotrichales</taxon>
        <taxon>Piscirickettsiaceae</taxon>
        <taxon>Thiomicrorhabdus</taxon>
    </lineage>
</organism>
<keyword evidence="3" id="KW-1185">Reference proteome</keyword>